<keyword evidence="3" id="KW-1185">Reference proteome</keyword>
<dbReference type="STRING" id="329046.A0A1Y2C3J3"/>
<dbReference type="Proteomes" id="UP000193642">
    <property type="component" value="Unassembled WGS sequence"/>
</dbReference>
<dbReference type="PANTHER" id="PTHR46830:SF1">
    <property type="entry name" value="ALPHA-1,4-N-ACETYLGLUCOSAMINYLTRANSFERASE"/>
    <property type="match status" value="1"/>
</dbReference>
<evidence type="ECO:0000313" key="3">
    <source>
        <dbReference type="Proteomes" id="UP000193642"/>
    </source>
</evidence>
<proteinExistence type="inferred from homology"/>
<sequence length="426" mass="49619">MSDRKFRYLLIPVAGVALILTALVALNTRHHKLNLSPRKLFWNSESTNLQVGAQKAPWTGWDDKKWFGISTIDPNDKEALIAAGCFVDPTTYKPEIPVNEPLPDTANDAWERMYNSCVDITPPMLTRCPIPNAYHGVFGDGMEFKFHHYVALKSVHDVLKPFAMYIHGFNFPMQSELFQKAIQDFNLILVPSRKADKVFHLDVKVLEHQSDILRMEINTVYGGIYSDFDVFWLQPLHREQSEITDFYKEFLDGEHETVLAGQSPQNGVIGRVANGVLINKRCARFMQDWYKLYLLFNDQDWEFHSVILPHILWKTIGRTGSPADELVHVEHSSMQQPSYDWRSLIHTPRGFTEWNWTQNIACHLWIREYEGRDKLNFESIKTVNDPIGRMARYILWGNKKEKFDMNINYFINETDFQEVKKRGDSD</sequence>
<organism evidence="2 3">
    <name type="scientific">Rhizoclosmatium globosum</name>
    <dbReference type="NCBI Taxonomy" id="329046"/>
    <lineage>
        <taxon>Eukaryota</taxon>
        <taxon>Fungi</taxon>
        <taxon>Fungi incertae sedis</taxon>
        <taxon>Chytridiomycota</taxon>
        <taxon>Chytridiomycota incertae sedis</taxon>
        <taxon>Chytridiomycetes</taxon>
        <taxon>Chytridiales</taxon>
        <taxon>Chytriomycetaceae</taxon>
        <taxon>Rhizoclosmatium</taxon>
    </lineage>
</organism>
<dbReference type="PANTHER" id="PTHR46830">
    <property type="entry name" value="TRANSFERASE, PUTATIVE-RELATED"/>
    <property type="match status" value="1"/>
</dbReference>
<evidence type="ECO:0000313" key="2">
    <source>
        <dbReference type="EMBL" id="ORY41526.1"/>
    </source>
</evidence>
<dbReference type="EMBL" id="MCGO01000031">
    <property type="protein sequence ID" value="ORY41526.1"/>
    <property type="molecule type" value="Genomic_DNA"/>
</dbReference>
<dbReference type="SUPFAM" id="SSF53448">
    <property type="entry name" value="Nucleotide-diphospho-sugar transferases"/>
    <property type="match status" value="1"/>
</dbReference>
<comment type="caution">
    <text evidence="2">The sequence shown here is derived from an EMBL/GenBank/DDBJ whole genome shotgun (WGS) entry which is preliminary data.</text>
</comment>
<gene>
    <name evidence="2" type="ORF">BCR33DRAFT_767391</name>
</gene>
<evidence type="ECO:0000256" key="1">
    <source>
        <dbReference type="ARBA" id="ARBA00009003"/>
    </source>
</evidence>
<name>A0A1Y2C3J3_9FUNG</name>
<accession>A0A1Y2C3J3</accession>
<reference evidence="2 3" key="1">
    <citation type="submission" date="2016-07" db="EMBL/GenBank/DDBJ databases">
        <title>Pervasive Adenine N6-methylation of Active Genes in Fungi.</title>
        <authorList>
            <consortium name="DOE Joint Genome Institute"/>
            <person name="Mondo S.J."/>
            <person name="Dannebaum R.O."/>
            <person name="Kuo R.C."/>
            <person name="Labutti K."/>
            <person name="Haridas S."/>
            <person name="Kuo A."/>
            <person name="Salamov A."/>
            <person name="Ahrendt S.R."/>
            <person name="Lipzen A."/>
            <person name="Sullivan W."/>
            <person name="Andreopoulos W.B."/>
            <person name="Clum A."/>
            <person name="Lindquist E."/>
            <person name="Daum C."/>
            <person name="Ramamoorthy G.K."/>
            <person name="Gryganskyi A."/>
            <person name="Culley D."/>
            <person name="Magnuson J.K."/>
            <person name="James T.Y."/>
            <person name="O'Malley M.A."/>
            <person name="Stajich J.E."/>
            <person name="Spatafora J.W."/>
            <person name="Visel A."/>
            <person name="Grigoriev I.V."/>
        </authorList>
    </citation>
    <scope>NUCLEOTIDE SEQUENCE [LARGE SCALE GENOMIC DNA]</scope>
    <source>
        <strain evidence="2 3">JEL800</strain>
    </source>
</reference>
<evidence type="ECO:0008006" key="4">
    <source>
        <dbReference type="Google" id="ProtNLM"/>
    </source>
</evidence>
<dbReference type="InterPro" id="IPR007577">
    <property type="entry name" value="GlycoTrfase_DXD_sugar-bd_CS"/>
</dbReference>
<dbReference type="AlphaFoldDB" id="A0A1Y2C3J3"/>
<dbReference type="Pfam" id="PF04488">
    <property type="entry name" value="Gly_transf_sug"/>
    <property type="match status" value="1"/>
</dbReference>
<comment type="similarity">
    <text evidence="1">Belongs to the glycosyltransferase 32 family.</text>
</comment>
<dbReference type="InterPro" id="IPR029044">
    <property type="entry name" value="Nucleotide-diphossugar_trans"/>
</dbReference>
<dbReference type="OrthoDB" id="3265at2759"/>
<dbReference type="Gene3D" id="3.90.550.20">
    <property type="match status" value="1"/>
</dbReference>
<protein>
    <recommendedName>
        <fullName evidence="4">Nucleotide-diphospho-sugar transferase domain-containing protein</fullName>
    </recommendedName>
</protein>